<dbReference type="AlphaFoldDB" id="A0A2K1K8N1"/>
<protein>
    <submittedName>
        <fullName evidence="1 2">Uncharacterized protein</fullName>
    </submittedName>
</protein>
<evidence type="ECO:0000313" key="1">
    <source>
        <dbReference type="EMBL" id="PNR50133.1"/>
    </source>
</evidence>
<proteinExistence type="predicted"/>
<dbReference type="EMBL" id="ABEU02000008">
    <property type="protein sequence ID" value="PNR50133.1"/>
    <property type="molecule type" value="Genomic_DNA"/>
</dbReference>
<name>A0A2K1K8N1_PHYPA</name>
<evidence type="ECO:0000313" key="2">
    <source>
        <dbReference type="EnsemblPlants" id="PAC:32964455.CDS.1"/>
    </source>
</evidence>
<dbReference type="InParanoid" id="A0A2K1K8N1"/>
<evidence type="ECO:0000313" key="3">
    <source>
        <dbReference type="Proteomes" id="UP000006727"/>
    </source>
</evidence>
<dbReference type="Gramene" id="Pp3c8_24907V3.1">
    <property type="protein sequence ID" value="PAC:32964455.CDS.1"/>
    <property type="gene ID" value="Pp3c8_24907"/>
</dbReference>
<keyword evidence="3" id="KW-1185">Reference proteome</keyword>
<dbReference type="Proteomes" id="UP000006727">
    <property type="component" value="Chromosome 8"/>
</dbReference>
<reference evidence="2" key="3">
    <citation type="submission" date="2020-12" db="UniProtKB">
        <authorList>
            <consortium name="EnsemblPlants"/>
        </authorList>
    </citation>
    <scope>IDENTIFICATION</scope>
</reference>
<dbReference type="EnsemblPlants" id="Pp3c8_24907V3.1">
    <property type="protein sequence ID" value="PAC:32964455.CDS.1"/>
    <property type="gene ID" value="Pp3c8_24907"/>
</dbReference>
<sequence length="74" mass="8756">MASILKSKLLSEHGHNVRKHIPYSTLFELCNQQHRLLYLRFFFVELRTCAVSMKVGSKYRNRSRWSTLQSAENV</sequence>
<organism evidence="1">
    <name type="scientific">Physcomitrium patens</name>
    <name type="common">Spreading-leaved earth moss</name>
    <name type="synonym">Physcomitrella patens</name>
    <dbReference type="NCBI Taxonomy" id="3218"/>
    <lineage>
        <taxon>Eukaryota</taxon>
        <taxon>Viridiplantae</taxon>
        <taxon>Streptophyta</taxon>
        <taxon>Embryophyta</taxon>
        <taxon>Bryophyta</taxon>
        <taxon>Bryophytina</taxon>
        <taxon>Bryopsida</taxon>
        <taxon>Funariidae</taxon>
        <taxon>Funariales</taxon>
        <taxon>Funariaceae</taxon>
        <taxon>Physcomitrium</taxon>
    </lineage>
</organism>
<accession>A0A2K1K8N1</accession>
<reference evidence="1 3" key="1">
    <citation type="journal article" date="2008" name="Science">
        <title>The Physcomitrella genome reveals evolutionary insights into the conquest of land by plants.</title>
        <authorList>
            <person name="Rensing S."/>
            <person name="Lang D."/>
            <person name="Zimmer A."/>
            <person name="Terry A."/>
            <person name="Salamov A."/>
            <person name="Shapiro H."/>
            <person name="Nishiyama T."/>
            <person name="Perroud P.-F."/>
            <person name="Lindquist E."/>
            <person name="Kamisugi Y."/>
            <person name="Tanahashi T."/>
            <person name="Sakakibara K."/>
            <person name="Fujita T."/>
            <person name="Oishi K."/>
            <person name="Shin-I T."/>
            <person name="Kuroki Y."/>
            <person name="Toyoda A."/>
            <person name="Suzuki Y."/>
            <person name="Hashimoto A."/>
            <person name="Yamaguchi K."/>
            <person name="Sugano A."/>
            <person name="Kohara Y."/>
            <person name="Fujiyama A."/>
            <person name="Anterola A."/>
            <person name="Aoki S."/>
            <person name="Ashton N."/>
            <person name="Barbazuk W.B."/>
            <person name="Barker E."/>
            <person name="Bennetzen J."/>
            <person name="Bezanilla M."/>
            <person name="Blankenship R."/>
            <person name="Cho S.H."/>
            <person name="Dutcher S."/>
            <person name="Estelle M."/>
            <person name="Fawcett J.A."/>
            <person name="Gundlach H."/>
            <person name="Hanada K."/>
            <person name="Heyl A."/>
            <person name="Hicks K.A."/>
            <person name="Hugh J."/>
            <person name="Lohr M."/>
            <person name="Mayer K."/>
            <person name="Melkozernov A."/>
            <person name="Murata T."/>
            <person name="Nelson D."/>
            <person name="Pils B."/>
            <person name="Prigge M."/>
            <person name="Reiss B."/>
            <person name="Renner T."/>
            <person name="Rombauts S."/>
            <person name="Rushton P."/>
            <person name="Sanderfoot A."/>
            <person name="Schween G."/>
            <person name="Shiu S.-H."/>
            <person name="Stueber K."/>
            <person name="Theodoulou F.L."/>
            <person name="Tu H."/>
            <person name="Van de Peer Y."/>
            <person name="Verrier P.J."/>
            <person name="Waters E."/>
            <person name="Wood A."/>
            <person name="Yang L."/>
            <person name="Cove D."/>
            <person name="Cuming A."/>
            <person name="Hasebe M."/>
            <person name="Lucas S."/>
            <person name="Mishler D.B."/>
            <person name="Reski R."/>
            <person name="Grigoriev I."/>
            <person name="Quatrano R.S."/>
            <person name="Boore J.L."/>
        </authorList>
    </citation>
    <scope>NUCLEOTIDE SEQUENCE [LARGE SCALE GENOMIC DNA]</scope>
    <source>
        <strain evidence="2 3">cv. Gransden 2004</strain>
    </source>
</reference>
<gene>
    <name evidence="1" type="ORF">PHYPA_012030</name>
</gene>
<reference evidence="1 3" key="2">
    <citation type="journal article" date="2018" name="Plant J.">
        <title>The Physcomitrella patens chromosome-scale assembly reveals moss genome structure and evolution.</title>
        <authorList>
            <person name="Lang D."/>
            <person name="Ullrich K.K."/>
            <person name="Murat F."/>
            <person name="Fuchs J."/>
            <person name="Jenkins J."/>
            <person name="Haas F.B."/>
            <person name="Piednoel M."/>
            <person name="Gundlach H."/>
            <person name="Van Bel M."/>
            <person name="Meyberg R."/>
            <person name="Vives C."/>
            <person name="Morata J."/>
            <person name="Symeonidi A."/>
            <person name="Hiss M."/>
            <person name="Muchero W."/>
            <person name="Kamisugi Y."/>
            <person name="Saleh O."/>
            <person name="Blanc G."/>
            <person name="Decker E.L."/>
            <person name="van Gessel N."/>
            <person name="Grimwood J."/>
            <person name="Hayes R.D."/>
            <person name="Graham S.W."/>
            <person name="Gunter L.E."/>
            <person name="McDaniel S.F."/>
            <person name="Hoernstein S.N.W."/>
            <person name="Larsson A."/>
            <person name="Li F.W."/>
            <person name="Perroud P.F."/>
            <person name="Phillips J."/>
            <person name="Ranjan P."/>
            <person name="Rokshar D.S."/>
            <person name="Rothfels C.J."/>
            <person name="Schneider L."/>
            <person name="Shu S."/>
            <person name="Stevenson D.W."/>
            <person name="Thummler F."/>
            <person name="Tillich M."/>
            <person name="Villarreal Aguilar J.C."/>
            <person name="Widiez T."/>
            <person name="Wong G.K."/>
            <person name="Wymore A."/>
            <person name="Zhang Y."/>
            <person name="Zimmer A.D."/>
            <person name="Quatrano R.S."/>
            <person name="Mayer K.F.X."/>
            <person name="Goodstein D."/>
            <person name="Casacuberta J.M."/>
            <person name="Vandepoele K."/>
            <person name="Reski R."/>
            <person name="Cuming A.C."/>
            <person name="Tuskan G.A."/>
            <person name="Maumus F."/>
            <person name="Salse J."/>
            <person name="Schmutz J."/>
            <person name="Rensing S.A."/>
        </authorList>
    </citation>
    <scope>NUCLEOTIDE SEQUENCE [LARGE SCALE GENOMIC DNA]</scope>
    <source>
        <strain evidence="2 3">cv. Gransden 2004</strain>
    </source>
</reference>